<proteinExistence type="predicted"/>
<protein>
    <submittedName>
        <fullName evidence="1">Kinesin-like protein KIN-6</fullName>
    </submittedName>
</protein>
<gene>
    <name evidence="1" type="ORF">KPL71_016912</name>
</gene>
<name>A0ACB8KXE7_CITSI</name>
<dbReference type="Proteomes" id="UP000829398">
    <property type="component" value="Chromosome 5"/>
</dbReference>
<comment type="caution">
    <text evidence="1">The sequence shown here is derived from an EMBL/GenBank/DDBJ whole genome shotgun (WGS) entry which is preliminary data.</text>
</comment>
<sequence length="1115" mass="124109">METNSPPSTCPKTVAIRRNPHRKARPTPSRSVAIQNPTSPTILPQISSFPIDEILSIQIPQNPSQHKSSSATSSPSETLKVFLRIKPLIYPKTGYQNSRPSRAKNVWPQNSVKKNAVKDKNVKSKHQEDCITVNDHNSVTLSPPLALQTSKRIKSEVYQGFSYVFSADSSQGEVYEKMVNPLVEDFLKGKSGMLAALGPSGSGKTHTIFGCPREPGMVPIALKRIFKGTTKIRSSESTRSFYLSIFEIYSERGKGEKLLDLLPDGVDLCMQQSTIKGLQEIIISDAAQAESLIARAMLKRATAMTNSNNQSSRSQCIINLRCAANELSRGDGVHANDAVLTIIDLAGAEREKRTGNQGARLLESNFINNTSMVFGLCLRTPDPFSLSLPHECDLICSLLPVIVGAPKKSQEAIAEALSELLGKASPVYKLIFIFLNPPHSSRWHIWLFYCYSIIPTSTYGTKGDFISKQLTRYLRDYLEGKKRMTLILTVKSGEEDYLDTSYLLRQASPYMKIKFDNVEDSSNFLCNKRQLPSLSSKEQLKRVKLSGLEACSIQEGKIVHEKCQLSEEGCVRVDSAKERNDQIMQKFAKAMWNVLKEYNHKLKVAEIKIKSLAEQLRDEKNRNLEMEKQLKDLKSCCIGSLESSVDAIPSKETTNFGSGIKLEAHKSSEIVEMNVGVDYLNCETFECSSTPKTCNSTPRKDIYVLSQINVDIHSFNREASECNRTPKIYNSIPRKDQDVPSQINVDVHSLNSEAFECKITPKICNFTPRKDQDVLSQLCNGNLSMTKIFLFNVQINVDEHSLNCKASECSSTPKTYHFTPGKDQDVLSQINVDVHSPSLMTSARNTFCKQRDSPSRKQDVYSQVTCSDLEVVIPSCPSVEKSNDQNFQIRSEYNTAAVCCINATSKIISSSDDDLNESNYQTTENNTPSADTAGGLVAYDVLWREHVSNEVDSVENIVSCVYLQYHMFGVPIYNILETLRLSDSLVSSSQSFVMVKTNTRSSAVFSQSQSGEEEPLNLSLSSMKVSSTNECDAGHVPNSELNIDTSKKPLNVEKPKRRLLPASSILLRDITALDVEDEIEKPKGNRNGKKLAVNEGKRTQGSISLLQLLKNNLNL</sequence>
<accession>A0ACB8KXE7</accession>
<organism evidence="1 2">
    <name type="scientific">Citrus sinensis</name>
    <name type="common">Sweet orange</name>
    <name type="synonym">Citrus aurantium var. sinensis</name>
    <dbReference type="NCBI Taxonomy" id="2711"/>
    <lineage>
        <taxon>Eukaryota</taxon>
        <taxon>Viridiplantae</taxon>
        <taxon>Streptophyta</taxon>
        <taxon>Embryophyta</taxon>
        <taxon>Tracheophyta</taxon>
        <taxon>Spermatophyta</taxon>
        <taxon>Magnoliopsida</taxon>
        <taxon>eudicotyledons</taxon>
        <taxon>Gunneridae</taxon>
        <taxon>Pentapetalae</taxon>
        <taxon>rosids</taxon>
        <taxon>malvids</taxon>
        <taxon>Sapindales</taxon>
        <taxon>Rutaceae</taxon>
        <taxon>Aurantioideae</taxon>
        <taxon>Citrus</taxon>
    </lineage>
</organism>
<dbReference type="EMBL" id="CM039174">
    <property type="protein sequence ID" value="KAH9759144.1"/>
    <property type="molecule type" value="Genomic_DNA"/>
</dbReference>
<reference evidence="2" key="1">
    <citation type="journal article" date="2023" name="Hortic. Res.">
        <title>A chromosome-level phased genome enabling allele-level studies in sweet orange: a case study on citrus Huanglongbing tolerance.</title>
        <authorList>
            <person name="Wu B."/>
            <person name="Yu Q."/>
            <person name="Deng Z."/>
            <person name="Duan Y."/>
            <person name="Luo F."/>
            <person name="Gmitter F. Jr."/>
        </authorList>
    </citation>
    <scope>NUCLEOTIDE SEQUENCE [LARGE SCALE GENOMIC DNA]</scope>
    <source>
        <strain evidence="2">cv. Valencia</strain>
    </source>
</reference>
<evidence type="ECO:0000313" key="1">
    <source>
        <dbReference type="EMBL" id="KAH9759144.1"/>
    </source>
</evidence>
<keyword evidence="2" id="KW-1185">Reference proteome</keyword>
<evidence type="ECO:0000313" key="2">
    <source>
        <dbReference type="Proteomes" id="UP000829398"/>
    </source>
</evidence>